<evidence type="ECO:0000259" key="1">
    <source>
        <dbReference type="Pfam" id="PF00149"/>
    </source>
</evidence>
<organism evidence="2">
    <name type="scientific">marine sediment metagenome</name>
    <dbReference type="NCBI Taxonomy" id="412755"/>
    <lineage>
        <taxon>unclassified sequences</taxon>
        <taxon>metagenomes</taxon>
        <taxon>ecological metagenomes</taxon>
    </lineage>
</organism>
<dbReference type="AlphaFoldDB" id="X0WTG5"/>
<dbReference type="GO" id="GO:0016791">
    <property type="term" value="F:phosphatase activity"/>
    <property type="evidence" value="ECO:0007669"/>
    <property type="project" value="TreeGrafter"/>
</dbReference>
<dbReference type="PANTHER" id="PTHR42850">
    <property type="entry name" value="METALLOPHOSPHOESTERASE"/>
    <property type="match status" value="1"/>
</dbReference>
<sequence>MSRIIAITDAHGMADELSELLDKLKIKASDDCICMGDITDKGPDPVRAARM</sequence>
<dbReference type="GO" id="GO:0005737">
    <property type="term" value="C:cytoplasm"/>
    <property type="evidence" value="ECO:0007669"/>
    <property type="project" value="TreeGrafter"/>
</dbReference>
<gene>
    <name evidence="2" type="ORF">S01H1_51877</name>
</gene>
<dbReference type="SUPFAM" id="SSF56300">
    <property type="entry name" value="Metallo-dependent phosphatases"/>
    <property type="match status" value="1"/>
</dbReference>
<feature type="domain" description="Calcineurin-like phosphoesterase" evidence="1">
    <location>
        <begin position="3"/>
        <end position="49"/>
    </location>
</feature>
<protein>
    <recommendedName>
        <fullName evidence="1">Calcineurin-like phosphoesterase domain-containing protein</fullName>
    </recommendedName>
</protein>
<feature type="non-terminal residue" evidence="2">
    <location>
        <position position="51"/>
    </location>
</feature>
<proteinExistence type="predicted"/>
<dbReference type="InterPro" id="IPR050126">
    <property type="entry name" value="Ap4A_hydrolase"/>
</dbReference>
<dbReference type="EMBL" id="BARS01033509">
    <property type="protein sequence ID" value="GAG26477.1"/>
    <property type="molecule type" value="Genomic_DNA"/>
</dbReference>
<reference evidence="2" key="1">
    <citation type="journal article" date="2014" name="Front. Microbiol.">
        <title>High frequency of phylogenetically diverse reductive dehalogenase-homologous genes in deep subseafloor sedimentary metagenomes.</title>
        <authorList>
            <person name="Kawai M."/>
            <person name="Futagami T."/>
            <person name="Toyoda A."/>
            <person name="Takaki Y."/>
            <person name="Nishi S."/>
            <person name="Hori S."/>
            <person name="Arai W."/>
            <person name="Tsubouchi T."/>
            <person name="Morono Y."/>
            <person name="Uchiyama I."/>
            <person name="Ito T."/>
            <person name="Fujiyama A."/>
            <person name="Inagaki F."/>
            <person name="Takami H."/>
        </authorList>
    </citation>
    <scope>NUCLEOTIDE SEQUENCE</scope>
    <source>
        <strain evidence="2">Expedition CK06-06</strain>
    </source>
</reference>
<dbReference type="InterPro" id="IPR029052">
    <property type="entry name" value="Metallo-depent_PP-like"/>
</dbReference>
<name>X0WTG5_9ZZZZ</name>
<evidence type="ECO:0000313" key="2">
    <source>
        <dbReference type="EMBL" id="GAG26477.1"/>
    </source>
</evidence>
<comment type="caution">
    <text evidence="2">The sequence shown here is derived from an EMBL/GenBank/DDBJ whole genome shotgun (WGS) entry which is preliminary data.</text>
</comment>
<dbReference type="Gene3D" id="3.60.21.10">
    <property type="match status" value="1"/>
</dbReference>
<accession>X0WTG5</accession>
<dbReference type="Pfam" id="PF00149">
    <property type="entry name" value="Metallophos"/>
    <property type="match status" value="1"/>
</dbReference>
<dbReference type="InterPro" id="IPR004843">
    <property type="entry name" value="Calcineurin-like_PHP"/>
</dbReference>